<sequence>MFPGSDRRFVGQGIDECKGEFGKVKAYTARFHHLLFAVMATTMTLPNNPIKSKPWTTKSLKTAGFHRTACASGRKLYSRCSFVHVAEPFLAKNFR</sequence>
<proteinExistence type="predicted"/>
<dbReference type="AlphaFoldDB" id="A0A835N7T7"/>
<evidence type="ECO:0000313" key="2">
    <source>
        <dbReference type="Proteomes" id="UP000657918"/>
    </source>
</evidence>
<accession>A0A835N7T7</accession>
<comment type="caution">
    <text evidence="1">The sequence shown here is derived from an EMBL/GenBank/DDBJ whole genome shotgun (WGS) entry which is preliminary data.</text>
</comment>
<reference evidence="1 2" key="1">
    <citation type="submission" date="2020-10" db="EMBL/GenBank/DDBJ databases">
        <title>Plant Genome Project.</title>
        <authorList>
            <person name="Zhang R.-G."/>
        </authorList>
    </citation>
    <scope>NUCLEOTIDE SEQUENCE [LARGE SCALE GENOMIC DNA]</scope>
    <source>
        <strain evidence="1">FAFU-HL-1</strain>
        <tissue evidence="1">Leaf</tissue>
    </source>
</reference>
<dbReference type="Proteomes" id="UP000657918">
    <property type="component" value="Unassembled WGS sequence"/>
</dbReference>
<organism evidence="1 2">
    <name type="scientific">Salix dunnii</name>
    <dbReference type="NCBI Taxonomy" id="1413687"/>
    <lineage>
        <taxon>Eukaryota</taxon>
        <taxon>Viridiplantae</taxon>
        <taxon>Streptophyta</taxon>
        <taxon>Embryophyta</taxon>
        <taxon>Tracheophyta</taxon>
        <taxon>Spermatophyta</taxon>
        <taxon>Magnoliopsida</taxon>
        <taxon>eudicotyledons</taxon>
        <taxon>Gunneridae</taxon>
        <taxon>Pentapetalae</taxon>
        <taxon>rosids</taxon>
        <taxon>fabids</taxon>
        <taxon>Malpighiales</taxon>
        <taxon>Salicaceae</taxon>
        <taxon>Saliceae</taxon>
        <taxon>Salix</taxon>
    </lineage>
</organism>
<dbReference type="EMBL" id="JADGMS010000002">
    <property type="protein sequence ID" value="KAF9687724.1"/>
    <property type="molecule type" value="Genomic_DNA"/>
</dbReference>
<evidence type="ECO:0000313" key="1">
    <source>
        <dbReference type="EMBL" id="KAF9687724.1"/>
    </source>
</evidence>
<name>A0A835N7T7_9ROSI</name>
<protein>
    <submittedName>
        <fullName evidence="1">Uncharacterized protein</fullName>
    </submittedName>
</protein>
<dbReference type="OrthoDB" id="776537at2759"/>
<keyword evidence="2" id="KW-1185">Reference proteome</keyword>
<gene>
    <name evidence="1" type="ORF">SADUNF_Sadunf02G0122800</name>
</gene>